<dbReference type="PANTHER" id="PTHR41533:SF2">
    <property type="entry name" value="BLR7131 PROTEIN"/>
    <property type="match status" value="1"/>
</dbReference>
<proteinExistence type="inferred from homology"/>
<dbReference type="Proteomes" id="UP000271937">
    <property type="component" value="Unassembled WGS sequence"/>
</dbReference>
<keyword evidence="4 7" id="KW-0133">Cell shape</keyword>
<dbReference type="GO" id="GO:0016740">
    <property type="term" value="F:transferase activity"/>
    <property type="evidence" value="ECO:0007669"/>
    <property type="project" value="UniProtKB-KW"/>
</dbReference>
<dbReference type="Gene3D" id="1.10.101.10">
    <property type="entry name" value="PGBD-like superfamily/PGBD"/>
    <property type="match status" value="1"/>
</dbReference>
<dbReference type="Pfam" id="PF20142">
    <property type="entry name" value="Scaffold"/>
    <property type="match status" value="1"/>
</dbReference>
<keyword evidence="3" id="KW-0808">Transferase</keyword>
<dbReference type="InterPro" id="IPR005490">
    <property type="entry name" value="LD_TPept_cat_dom"/>
</dbReference>
<dbReference type="SUPFAM" id="SSF47090">
    <property type="entry name" value="PGBD-like"/>
    <property type="match status" value="1"/>
</dbReference>
<evidence type="ECO:0000259" key="8">
    <source>
        <dbReference type="PROSITE" id="PS52029"/>
    </source>
</evidence>
<feature type="active site" description="Nucleophile" evidence="7">
    <location>
        <position position="449"/>
    </location>
</feature>
<dbReference type="GO" id="GO:0008360">
    <property type="term" value="P:regulation of cell shape"/>
    <property type="evidence" value="ECO:0007669"/>
    <property type="project" value="UniProtKB-UniRule"/>
</dbReference>
<protein>
    <submittedName>
        <fullName evidence="9">Peptidoglycan-binding protein</fullName>
    </submittedName>
</protein>
<dbReference type="GO" id="GO:0071555">
    <property type="term" value="P:cell wall organization"/>
    <property type="evidence" value="ECO:0007669"/>
    <property type="project" value="UniProtKB-UniRule"/>
</dbReference>
<dbReference type="RefSeq" id="WP_125012774.1">
    <property type="nucleotide sequence ID" value="NZ_RQVR01000009.1"/>
</dbReference>
<keyword evidence="10" id="KW-1185">Reference proteome</keyword>
<reference evidence="9 10" key="1">
    <citation type="submission" date="2018-11" db="EMBL/GenBank/DDBJ databases">
        <title>Flavobacterium sp. nov., YIM 102600 draft genome.</title>
        <authorList>
            <person name="Li G."/>
            <person name="Jiang Y."/>
        </authorList>
    </citation>
    <scope>NUCLEOTIDE SEQUENCE [LARGE SCALE GENOMIC DNA]</scope>
    <source>
        <strain evidence="9 10">YIM 102600</strain>
    </source>
</reference>
<gene>
    <name evidence="9" type="ORF">EG849_09120</name>
</gene>
<evidence type="ECO:0000313" key="10">
    <source>
        <dbReference type="Proteomes" id="UP000271937"/>
    </source>
</evidence>
<keyword evidence="5 7" id="KW-0573">Peptidoglycan synthesis</keyword>
<dbReference type="PROSITE" id="PS52029">
    <property type="entry name" value="LD_TPASE"/>
    <property type="match status" value="1"/>
</dbReference>
<dbReference type="EMBL" id="RQVR01000009">
    <property type="protein sequence ID" value="RRJ91091.1"/>
    <property type="molecule type" value="Genomic_DNA"/>
</dbReference>
<organism evidence="9 10">
    <name type="scientific">Flavobacterium macacae</name>
    <dbReference type="NCBI Taxonomy" id="2488993"/>
    <lineage>
        <taxon>Bacteria</taxon>
        <taxon>Pseudomonadati</taxon>
        <taxon>Bacteroidota</taxon>
        <taxon>Flavobacteriia</taxon>
        <taxon>Flavobacteriales</taxon>
        <taxon>Flavobacteriaceae</taxon>
        <taxon>Flavobacterium</taxon>
    </lineage>
</organism>
<comment type="pathway">
    <text evidence="1 7">Cell wall biogenesis; peptidoglycan biosynthesis.</text>
</comment>
<feature type="active site" description="Proton donor/acceptor" evidence="7">
    <location>
        <position position="430"/>
    </location>
</feature>
<dbReference type="Gene3D" id="2.40.440.10">
    <property type="entry name" value="L,D-transpeptidase catalytic domain-like"/>
    <property type="match status" value="1"/>
</dbReference>
<dbReference type="AlphaFoldDB" id="A0A3P3W7D2"/>
<keyword evidence="6 7" id="KW-0961">Cell wall biogenesis/degradation</keyword>
<evidence type="ECO:0000256" key="5">
    <source>
        <dbReference type="ARBA" id="ARBA00022984"/>
    </source>
</evidence>
<sequence length="527" mass="61829">MRKFISIVLFIVFFVSCKKKEAFYAYSETVSLNKTEKESNSHSIDSTLLLSFSNSQLTSFYRMNHFQTVWNSAENRKSVATILLKANEEGLEAEDYQGEELLEIESRVGTFSEKELVNYDISITLLVQKYLSDMNTGKLNPRDLYDDWDLKTPVIDSNKYLTDAINGDSLKAVFEKMRPTHLVYKRLKNALSLLNTYPKDTLKNISLDAKFKKDDKNPALLDIKKKLIYWNDLKAKDSLTQIYDEETEKAIKKFQIRHGLASDGIIGKATIQALNVSKEERQKQIIANLERWRWFPKEMGERYLIINIPEYKLYAVHKKDTLRTHNIIVGTLQRKTPILNSKLSYAVFNPTWTVPPTILKEDIIPETIKNRNYLKKKNIKIYDFNNNEVNVWSWNPAKASNYKYVQSPGTFNSLGMVKIIFPNHYSVYLHDTNYREHFQKTDRSLSSGCIRVQNPLELTEYLLDDKEKWNLEKITETLKTEKTQNANIKNDVYIYQLYWTAWSDKNMLQFRPDIYKLDSELYSKLRD</sequence>
<dbReference type="InterPro" id="IPR052905">
    <property type="entry name" value="LD-transpeptidase_YkuD-like"/>
</dbReference>
<dbReference type="Pfam" id="PF03734">
    <property type="entry name" value="YkuD"/>
    <property type="match status" value="1"/>
</dbReference>
<evidence type="ECO:0000256" key="2">
    <source>
        <dbReference type="ARBA" id="ARBA00005992"/>
    </source>
</evidence>
<evidence type="ECO:0000256" key="1">
    <source>
        <dbReference type="ARBA" id="ARBA00004752"/>
    </source>
</evidence>
<dbReference type="PANTHER" id="PTHR41533">
    <property type="entry name" value="L,D-TRANSPEPTIDASE HI_1667-RELATED"/>
    <property type="match status" value="1"/>
</dbReference>
<dbReference type="InterPro" id="IPR036366">
    <property type="entry name" value="PGBDSf"/>
</dbReference>
<dbReference type="InterPro" id="IPR045380">
    <property type="entry name" value="LD_TPept_scaffold_dom"/>
</dbReference>
<dbReference type="SUPFAM" id="SSF141523">
    <property type="entry name" value="L,D-transpeptidase catalytic domain-like"/>
    <property type="match status" value="1"/>
</dbReference>
<comment type="similarity">
    <text evidence="2">Belongs to the YkuD family.</text>
</comment>
<evidence type="ECO:0000256" key="6">
    <source>
        <dbReference type="ARBA" id="ARBA00023316"/>
    </source>
</evidence>
<dbReference type="CDD" id="cd16913">
    <property type="entry name" value="YkuD_like"/>
    <property type="match status" value="1"/>
</dbReference>
<dbReference type="Pfam" id="PF01471">
    <property type="entry name" value="PG_binding_1"/>
    <property type="match status" value="1"/>
</dbReference>
<comment type="caution">
    <text evidence="9">The sequence shown here is derived from an EMBL/GenBank/DDBJ whole genome shotgun (WGS) entry which is preliminary data.</text>
</comment>
<evidence type="ECO:0000256" key="4">
    <source>
        <dbReference type="ARBA" id="ARBA00022960"/>
    </source>
</evidence>
<dbReference type="PROSITE" id="PS51257">
    <property type="entry name" value="PROKAR_LIPOPROTEIN"/>
    <property type="match status" value="1"/>
</dbReference>
<dbReference type="UniPathway" id="UPA00219"/>
<dbReference type="InterPro" id="IPR002477">
    <property type="entry name" value="Peptidoglycan-bd-like"/>
</dbReference>
<feature type="domain" description="L,D-TPase catalytic" evidence="8">
    <location>
        <begin position="302"/>
        <end position="495"/>
    </location>
</feature>
<dbReference type="InterPro" id="IPR036365">
    <property type="entry name" value="PGBD-like_sf"/>
</dbReference>
<evidence type="ECO:0000313" key="9">
    <source>
        <dbReference type="EMBL" id="RRJ91091.1"/>
    </source>
</evidence>
<evidence type="ECO:0000256" key="3">
    <source>
        <dbReference type="ARBA" id="ARBA00022679"/>
    </source>
</evidence>
<dbReference type="GO" id="GO:0004180">
    <property type="term" value="F:carboxypeptidase activity"/>
    <property type="evidence" value="ECO:0007669"/>
    <property type="project" value="UniProtKB-ARBA"/>
</dbReference>
<name>A0A3P3W7D2_9FLAO</name>
<dbReference type="GO" id="GO:0009252">
    <property type="term" value="P:peptidoglycan biosynthetic process"/>
    <property type="evidence" value="ECO:0007669"/>
    <property type="project" value="UniProtKB-UniPathway"/>
</dbReference>
<accession>A0A3P3W7D2</accession>
<dbReference type="OrthoDB" id="9778545at2"/>
<dbReference type="InterPro" id="IPR038063">
    <property type="entry name" value="Transpep_catalytic_dom"/>
</dbReference>
<evidence type="ECO:0000256" key="7">
    <source>
        <dbReference type="PROSITE-ProRule" id="PRU01373"/>
    </source>
</evidence>